<dbReference type="GeneID" id="3501784"/>
<gene>
    <name evidence="2" type="ordered locus">TP02_0020</name>
</gene>
<proteinExistence type="predicted"/>
<sequence length="767" mass="87964">MDFEYKFQKIDKIVSFDFKSVEDLDVLVDSIINDPNCAVHNSLSSKEKDLEIVDDLIHLIEEIKERSVKNLNHKYKDLIYLIVSTCLSQNYETPSSHLIQRLYKRGFSTNLSDSFVKFYCNLVKENEPEEFEYSSCLGKSDSSLLLCCTVLKYLSKFLYVDQCEGEFFICIDSYVYYNVVRRTISLMFGSYLNYGNCWNFNALSNLFHPLSRTNLPCLILYLIIDLIPEVVKIELLEQLSSYYSDYELMRTLHINQITQLSGCISRLLHNTFVSCTKACVGKSISNTLSALLTKGITSGLSTLDPIIRLSTIIVAESYSEFLYNNTFVKDESALLKFDQEYKEHMPNTYQLAAYKSSIIVNPNFSNIKMNLSDVSNLSDNINKQSDDDNRPSDNGERQTDSVENEAFLKLVFKETPSINAQTVKGYVKELYLKPPQHIVQCYERLLSNPARGDIDYECLNTQPLDRQEDESVENKILRISQALLYLPQIIKKNEKMLERYSIPISELLLKLDDLDLYREKIEEIVNKTERKLVDESSNKDNELGVNLEFVSKEPEKLILVSLALMTYQCPLHLSAFFTSHLFDNDFTLSIRISMLLCIQYTAIAFNKAIDIDTLTNKILNDTSQISNKTTRFELTSVNKELIGKSGVNTNNITLVPGCYPEINPSNFTLSKNFVKNFNNECANLLMSSLSSFSRKKESERFPMEEDIVVGILETLIILVTTVSEEHILNDLKEMSSYFNTSTTGQRLKNTLEFLSMVLETNENQISN</sequence>
<evidence type="ECO:0000256" key="1">
    <source>
        <dbReference type="SAM" id="MobiDB-lite"/>
    </source>
</evidence>
<dbReference type="InParanoid" id="Q4N6B7"/>
<dbReference type="eggNOG" id="ENOG502TN37">
    <property type="taxonomic scope" value="Eukaryota"/>
</dbReference>
<keyword evidence="3" id="KW-1185">Reference proteome</keyword>
<comment type="caution">
    <text evidence="2">The sequence shown here is derived from an EMBL/GenBank/DDBJ whole genome shotgun (WGS) entry which is preliminary data.</text>
</comment>
<feature type="compositionally biased region" description="Basic and acidic residues" evidence="1">
    <location>
        <begin position="384"/>
        <end position="400"/>
    </location>
</feature>
<dbReference type="OMA" id="IVQCYER"/>
<feature type="region of interest" description="Disordered" evidence="1">
    <location>
        <begin position="378"/>
        <end position="400"/>
    </location>
</feature>
<organism evidence="2 3">
    <name type="scientific">Theileria parva</name>
    <name type="common">East coast fever infection agent</name>
    <dbReference type="NCBI Taxonomy" id="5875"/>
    <lineage>
        <taxon>Eukaryota</taxon>
        <taxon>Sar</taxon>
        <taxon>Alveolata</taxon>
        <taxon>Apicomplexa</taxon>
        <taxon>Aconoidasida</taxon>
        <taxon>Piroplasmida</taxon>
        <taxon>Theileriidae</taxon>
        <taxon>Theileria</taxon>
    </lineage>
</organism>
<dbReference type="VEuPathDB" id="PiroplasmaDB:TpMuguga_02g00020"/>
<dbReference type="EMBL" id="AAGK01000002">
    <property type="protein sequence ID" value="EAN32306.1"/>
    <property type="molecule type" value="Genomic_DNA"/>
</dbReference>
<dbReference type="RefSeq" id="XP_764589.1">
    <property type="nucleotide sequence ID" value="XM_759496.1"/>
</dbReference>
<protein>
    <submittedName>
        <fullName evidence="2">Uncharacterized protein</fullName>
    </submittedName>
</protein>
<reference evidence="2 3" key="1">
    <citation type="journal article" date="2005" name="Science">
        <title>Genome sequence of Theileria parva, a bovine pathogen that transforms lymphocytes.</title>
        <authorList>
            <person name="Gardner M.J."/>
            <person name="Bishop R."/>
            <person name="Shah T."/>
            <person name="de Villiers E.P."/>
            <person name="Carlton J.M."/>
            <person name="Hall N."/>
            <person name="Ren Q."/>
            <person name="Paulsen I.T."/>
            <person name="Pain A."/>
            <person name="Berriman M."/>
            <person name="Wilson R.J.M."/>
            <person name="Sato S."/>
            <person name="Ralph S.A."/>
            <person name="Mann D.J."/>
            <person name="Xiong Z."/>
            <person name="Shallom S.J."/>
            <person name="Weidman J."/>
            <person name="Jiang L."/>
            <person name="Lynn J."/>
            <person name="Weaver B."/>
            <person name="Shoaibi A."/>
            <person name="Domingo A.R."/>
            <person name="Wasawo D."/>
            <person name="Crabtree J."/>
            <person name="Wortman J.R."/>
            <person name="Haas B."/>
            <person name="Angiuoli S.V."/>
            <person name="Creasy T.H."/>
            <person name="Lu C."/>
            <person name="Suh B."/>
            <person name="Silva J.C."/>
            <person name="Utterback T.R."/>
            <person name="Feldblyum T.V."/>
            <person name="Pertea M."/>
            <person name="Allen J."/>
            <person name="Nierman W.C."/>
            <person name="Taracha E.L.N."/>
            <person name="Salzberg S.L."/>
            <person name="White O.R."/>
            <person name="Fitzhugh H.A."/>
            <person name="Morzaria S."/>
            <person name="Venter J.C."/>
            <person name="Fraser C.M."/>
            <person name="Nene V."/>
        </authorList>
    </citation>
    <scope>NUCLEOTIDE SEQUENCE [LARGE SCALE GENOMIC DNA]</scope>
    <source>
        <strain evidence="2 3">Muguga</strain>
    </source>
</reference>
<dbReference type="Proteomes" id="UP000001949">
    <property type="component" value="Unassembled WGS sequence"/>
</dbReference>
<name>Q4N6B7_THEPA</name>
<evidence type="ECO:0000313" key="2">
    <source>
        <dbReference type="EMBL" id="EAN32306.1"/>
    </source>
</evidence>
<dbReference type="AlphaFoldDB" id="Q4N6B7"/>
<dbReference type="KEGG" id="tpv:TP02_0020"/>
<evidence type="ECO:0000313" key="3">
    <source>
        <dbReference type="Proteomes" id="UP000001949"/>
    </source>
</evidence>
<accession>Q4N6B7</accession>